<dbReference type="PROSITE" id="PS50002">
    <property type="entry name" value="SH3"/>
    <property type="match status" value="1"/>
</dbReference>
<evidence type="ECO:0000313" key="6">
    <source>
        <dbReference type="Proteomes" id="UP000663866"/>
    </source>
</evidence>
<dbReference type="InterPro" id="IPR036028">
    <property type="entry name" value="SH3-like_dom_sf"/>
</dbReference>
<evidence type="ECO:0000313" key="5">
    <source>
        <dbReference type="EMBL" id="CAF4500315.1"/>
    </source>
</evidence>
<evidence type="ECO:0000256" key="3">
    <source>
        <dbReference type="SAM" id="MobiDB-lite"/>
    </source>
</evidence>
<sequence length="122" mass="13623">STPSNNVVDTTSPLLSGSWVITLADYEGKTVDKHLSFPKSELILVREQKDATWYSGQLQDKVGWFPRKYVRPATDVEIENSKNTAKTTPTNEKSLNLPTSNDPSSNSVDSGNISKREERFMC</sequence>
<dbReference type="Proteomes" id="UP000663866">
    <property type="component" value="Unassembled WGS sequence"/>
</dbReference>
<gene>
    <name evidence="5" type="ORF">OVN521_LOCUS40708</name>
</gene>
<protein>
    <recommendedName>
        <fullName evidence="4">SH3 domain-containing protein</fullName>
    </recommendedName>
</protein>
<keyword evidence="6" id="KW-1185">Reference proteome</keyword>
<dbReference type="InterPro" id="IPR001452">
    <property type="entry name" value="SH3_domain"/>
</dbReference>
<dbReference type="SUPFAM" id="SSF50044">
    <property type="entry name" value="SH3-domain"/>
    <property type="match status" value="1"/>
</dbReference>
<dbReference type="SMART" id="SM00326">
    <property type="entry name" value="SH3"/>
    <property type="match status" value="1"/>
</dbReference>
<organism evidence="5 6">
    <name type="scientific">Rotaria magnacalcarata</name>
    <dbReference type="NCBI Taxonomy" id="392030"/>
    <lineage>
        <taxon>Eukaryota</taxon>
        <taxon>Metazoa</taxon>
        <taxon>Spiralia</taxon>
        <taxon>Gnathifera</taxon>
        <taxon>Rotifera</taxon>
        <taxon>Eurotatoria</taxon>
        <taxon>Bdelloidea</taxon>
        <taxon>Philodinida</taxon>
        <taxon>Philodinidae</taxon>
        <taxon>Rotaria</taxon>
    </lineage>
</organism>
<dbReference type="AlphaFoldDB" id="A0A820VFT1"/>
<feature type="non-terminal residue" evidence="5">
    <location>
        <position position="1"/>
    </location>
</feature>
<comment type="caution">
    <text evidence="5">The sequence shown here is derived from an EMBL/GenBank/DDBJ whole genome shotgun (WGS) entry which is preliminary data.</text>
</comment>
<dbReference type="EMBL" id="CAJOBG010053211">
    <property type="protein sequence ID" value="CAF4500315.1"/>
    <property type="molecule type" value="Genomic_DNA"/>
</dbReference>
<dbReference type="Pfam" id="PF00018">
    <property type="entry name" value="SH3_1"/>
    <property type="match status" value="1"/>
</dbReference>
<evidence type="ECO:0000256" key="2">
    <source>
        <dbReference type="PROSITE-ProRule" id="PRU00192"/>
    </source>
</evidence>
<name>A0A820VFT1_9BILA</name>
<keyword evidence="1 2" id="KW-0728">SH3 domain</keyword>
<evidence type="ECO:0000256" key="1">
    <source>
        <dbReference type="ARBA" id="ARBA00022443"/>
    </source>
</evidence>
<proteinExistence type="predicted"/>
<feature type="compositionally biased region" description="Polar residues" evidence="3">
    <location>
        <begin position="81"/>
        <end position="113"/>
    </location>
</feature>
<accession>A0A820VFT1</accession>
<evidence type="ECO:0000259" key="4">
    <source>
        <dbReference type="PROSITE" id="PS50002"/>
    </source>
</evidence>
<reference evidence="5" key="1">
    <citation type="submission" date="2021-02" db="EMBL/GenBank/DDBJ databases">
        <authorList>
            <person name="Nowell W R."/>
        </authorList>
    </citation>
    <scope>NUCLEOTIDE SEQUENCE</scope>
</reference>
<feature type="domain" description="SH3" evidence="4">
    <location>
        <begin position="15"/>
        <end position="75"/>
    </location>
</feature>
<feature type="region of interest" description="Disordered" evidence="3">
    <location>
        <begin position="75"/>
        <end position="122"/>
    </location>
</feature>
<dbReference type="Gene3D" id="2.30.30.40">
    <property type="entry name" value="SH3 Domains"/>
    <property type="match status" value="1"/>
</dbReference>